<accession>A0AAV3QFT6</accession>
<reference evidence="3 4" key="1">
    <citation type="submission" date="2024-01" db="EMBL/GenBank/DDBJ databases">
        <title>The complete chloroplast genome sequence of Lithospermum erythrorhizon: insights into the phylogenetic relationship among Boraginaceae species and the maternal lineages of purple gromwells.</title>
        <authorList>
            <person name="Okada T."/>
            <person name="Watanabe K."/>
        </authorList>
    </citation>
    <scope>NUCLEOTIDE SEQUENCE [LARGE SCALE GENOMIC DNA]</scope>
</reference>
<feature type="domain" description="Reverse transcriptase zinc-binding" evidence="2">
    <location>
        <begin position="19"/>
        <end position="60"/>
    </location>
</feature>
<evidence type="ECO:0000313" key="4">
    <source>
        <dbReference type="Proteomes" id="UP001454036"/>
    </source>
</evidence>
<dbReference type="Proteomes" id="UP001454036">
    <property type="component" value="Unassembled WGS sequence"/>
</dbReference>
<name>A0AAV3QFT6_LITER</name>
<comment type="caution">
    <text evidence="3">The sequence shown here is derived from an EMBL/GenBank/DDBJ whole genome shotgun (WGS) entry which is preliminary data.</text>
</comment>
<dbReference type="InterPro" id="IPR026960">
    <property type="entry name" value="RVT-Znf"/>
</dbReference>
<keyword evidence="4" id="KW-1185">Reference proteome</keyword>
<protein>
    <recommendedName>
        <fullName evidence="2">Reverse transcriptase zinc-binding domain-containing protein</fullName>
    </recommendedName>
</protein>
<feature type="region of interest" description="Disordered" evidence="1">
    <location>
        <begin position="1"/>
        <end position="21"/>
    </location>
</feature>
<gene>
    <name evidence="3" type="ORF">LIER_18285</name>
</gene>
<dbReference type="EMBL" id="BAABME010004370">
    <property type="protein sequence ID" value="GAA0162121.1"/>
    <property type="molecule type" value="Genomic_DNA"/>
</dbReference>
<evidence type="ECO:0000259" key="2">
    <source>
        <dbReference type="Pfam" id="PF13966"/>
    </source>
</evidence>
<organism evidence="3 4">
    <name type="scientific">Lithospermum erythrorhizon</name>
    <name type="common">Purple gromwell</name>
    <name type="synonym">Lithospermum officinale var. erythrorhizon</name>
    <dbReference type="NCBI Taxonomy" id="34254"/>
    <lineage>
        <taxon>Eukaryota</taxon>
        <taxon>Viridiplantae</taxon>
        <taxon>Streptophyta</taxon>
        <taxon>Embryophyta</taxon>
        <taxon>Tracheophyta</taxon>
        <taxon>Spermatophyta</taxon>
        <taxon>Magnoliopsida</taxon>
        <taxon>eudicotyledons</taxon>
        <taxon>Gunneridae</taxon>
        <taxon>Pentapetalae</taxon>
        <taxon>asterids</taxon>
        <taxon>lamiids</taxon>
        <taxon>Boraginales</taxon>
        <taxon>Boraginaceae</taxon>
        <taxon>Boraginoideae</taxon>
        <taxon>Lithospermeae</taxon>
        <taxon>Lithospermum</taxon>
    </lineage>
</organism>
<dbReference type="AlphaFoldDB" id="A0AAV3QFT6"/>
<evidence type="ECO:0000256" key="1">
    <source>
        <dbReference type="SAM" id="MobiDB-lite"/>
    </source>
</evidence>
<evidence type="ECO:0000313" key="3">
    <source>
        <dbReference type="EMBL" id="GAA0162121.1"/>
    </source>
</evidence>
<proteinExistence type="predicted"/>
<dbReference type="Pfam" id="PF13966">
    <property type="entry name" value="zf-RVT"/>
    <property type="match status" value="1"/>
</dbReference>
<sequence length="86" mass="10448">MRRNGELGRKGNGGNSSGHEKEDCWMQIWQLRVPPRVKSFLWKYMHNILPTRDRLRRKEAMVRLTLKFKYHWTTVEFFHGVVDNYL</sequence>